<feature type="compositionally biased region" description="Acidic residues" evidence="1">
    <location>
        <begin position="534"/>
        <end position="547"/>
    </location>
</feature>
<evidence type="ECO:0000256" key="1">
    <source>
        <dbReference type="SAM" id="MobiDB-lite"/>
    </source>
</evidence>
<proteinExistence type="predicted"/>
<reference evidence="3" key="2">
    <citation type="submission" date="2000-02" db="EMBL/GenBank/DDBJ databases">
        <authorList>
            <person name="Nyakatura G."/>
            <person name="Fartmann B."/>
            <person name="Dauner D."/>
            <person name="Sterr W."/>
            <person name="Holland R."/>
            <person name="Weichselgartner M."/>
            <person name="Mewes H.W."/>
            <person name="Rudd S."/>
            <person name="Lemcke K."/>
            <person name="Mayer K.F.X."/>
            <person name="Quetier F."/>
            <person name="Salanoubat M."/>
        </authorList>
    </citation>
    <scope>NUCLEOTIDE SEQUENCE</scope>
</reference>
<feature type="compositionally biased region" description="Basic residues" evidence="1">
    <location>
        <begin position="555"/>
        <end position="564"/>
    </location>
</feature>
<feature type="region of interest" description="Disordered" evidence="1">
    <location>
        <begin position="427"/>
        <end position="585"/>
    </location>
</feature>
<feature type="region of interest" description="Disordered" evidence="1">
    <location>
        <begin position="1"/>
        <end position="114"/>
    </location>
</feature>
<feature type="compositionally biased region" description="Basic and acidic residues" evidence="1">
    <location>
        <begin position="515"/>
        <end position="533"/>
    </location>
</feature>
<feature type="domain" description="DUF1985" evidence="2">
    <location>
        <begin position="195"/>
        <end position="301"/>
    </location>
</feature>
<dbReference type="Pfam" id="PF09331">
    <property type="entry name" value="DUF1985"/>
    <property type="match status" value="1"/>
</dbReference>
<feature type="compositionally biased region" description="Polar residues" evidence="1">
    <location>
        <begin position="62"/>
        <end position="81"/>
    </location>
</feature>
<dbReference type="EMBL" id="AL138643">
    <property type="protein sequence ID" value="CAB86477.1"/>
    <property type="molecule type" value="Genomic_DNA"/>
</dbReference>
<dbReference type="PIR" id="T47364">
    <property type="entry name" value="T47364"/>
</dbReference>
<name>Q9M255_ARATH</name>
<accession>Q9M255</accession>
<sequence length="585" mass="66545">MVRTSNGLNVKKKTPAALEKTLPLPDDTGSDDANLPPPPDDTHLPLQPDDTHLPLQLDDTHPSLQPVETATLQPTDCSPPSENKEDDEATAHERSPPLCPQDNDKDMEDTQPLPPEMFYFKQTNYTECCKLSSRSEENRTMKEWDDILAEDEKNWFRTHLQFKHIWHMHREENHKYTHMWMLLLCTAPMEIYSVCWFVVNGVPVRYSFREHGLLCGFDCYIYPPKYKNLGSESIKAVREKLHSMGECGERKQMAILFFVSTVITPKKKFGFIDAFIYRIVDDLDACETFPWGRYTFDDNIKNIFHMMKYFKGRVQQTWCFPGFLIPLEKIFWKELYDLDVASRGANTTEEQQKDAPQEDGQAMNAGFKELEKRIGKRFDLCERRVKDHERCVNNAMNGGGLNFQASDDNRGCGFQKEADLDDEMAGVGATGKKASDDIGGSGFGNEEQEEDASDEEGAKEENDDEMAGVEEEDAEQVDATDEEGAEGDNDEMAGVEEETSEKVDATDEEGAEEEASNREGPEEGDDASNREGVEEGDDEMAEKEEVAEISSGKKTSPKKRKRSRNPSQYQKPPWTIQRRSNRSKP</sequence>
<dbReference type="InterPro" id="IPR015410">
    <property type="entry name" value="DUF1985"/>
</dbReference>
<protein>
    <submittedName>
        <fullName evidence="3">Uncharacterized protein F7M19_70</fullName>
    </submittedName>
</protein>
<feature type="compositionally biased region" description="Acidic residues" evidence="1">
    <location>
        <begin position="446"/>
        <end position="499"/>
    </location>
</feature>
<reference key="1">
    <citation type="journal article" date="2000" name="Nature">
        <title>Sequence and analysis of chromosome 3 of the plant Arabidopsis thaliana.</title>
        <authorList>
            <consortium name="European Union Chromosome 3 Arabidopsis Sequencing Consortium"/>
            <consortium name="Institute for Genomic Research"/>
            <consortium name="Kazusa DNA Research Institute"/>
            <person name="Salanoubat M."/>
            <person name="Lemcke K."/>
            <person name="Rieger M."/>
            <person name="Ansorge W."/>
            <person name="Unseld M."/>
            <person name="Fartmann B."/>
            <person name="Valle G."/>
            <person name="Blocker H."/>
            <person name="Perez-Alonso M."/>
            <person name="Obermaier B."/>
            <person name="Delseny M."/>
            <person name="Boutry M."/>
            <person name="Grivell L.A."/>
            <person name="Mache R."/>
            <person name="Puigdomenech P."/>
            <person name="De Simone V."/>
            <person name="Choisne N."/>
            <person name="Artiguenave F."/>
            <person name="Robert C."/>
            <person name="Brottier P."/>
            <person name="Wincker P."/>
            <person name="Cattolico L."/>
            <person name="Weissenbach J."/>
            <person name="Saurin W."/>
            <person name="Quetier F."/>
            <person name="Schafer M."/>
            <person name="Muller-Auer S."/>
            <person name="Gabel C."/>
            <person name="Fuchs M."/>
            <person name="Benes V."/>
            <person name="Wurmbach E."/>
            <person name="Drzonek H."/>
            <person name="Erfle H."/>
            <person name="Jordan N."/>
            <person name="Bangert S."/>
            <person name="Wiedelmann R."/>
            <person name="Kranz H."/>
            <person name="Voss H."/>
            <person name="Holland R."/>
            <person name="Brandt P."/>
            <person name="Nyakatura G."/>
            <person name="Vezzi A."/>
            <person name="D'Angelo M."/>
            <person name="Pallavicini A."/>
            <person name="Toppo S."/>
            <person name="Simionati B."/>
            <person name="Conrad A."/>
            <person name="Hornischer K."/>
            <person name="Kauer G."/>
            <person name="Lohnert T.H."/>
            <person name="Nordsiek G."/>
            <person name="Reichelt J."/>
            <person name="Scharfe M."/>
            <person name="Schon O."/>
            <person name="Bargues M."/>
            <person name="Terol J."/>
            <person name="Climent J."/>
            <person name="Navarro P."/>
            <person name="Collado C."/>
            <person name="Perez-Perez A."/>
            <person name="Ottenwalder B."/>
            <person name="Duchemin D."/>
            <person name="Cooke R."/>
            <person name="Laudie M."/>
            <person name="Berger-Llauro C."/>
            <person name="Purnelle B."/>
            <person name="Masuy D."/>
            <person name="de Haan M."/>
            <person name="Maarse A.C."/>
            <person name="Alcaraz J.P."/>
            <person name="Cottet A."/>
            <person name="Casacuberta E."/>
            <person name="Monfort A."/>
            <person name="Argiriou A."/>
            <person name="flores M."/>
            <person name="Liguori R."/>
            <person name="Vitale D."/>
            <person name="Mannhaupt G."/>
            <person name="Haase D."/>
            <person name="Schoof H."/>
            <person name="Rudd S."/>
            <person name="Zaccaria P."/>
            <person name="Mewes H.W."/>
            <person name="Mayer K.F."/>
            <person name="Kaul S."/>
            <person name="Town C.D."/>
            <person name="Koo H.L."/>
            <person name="Tallon L.J."/>
            <person name="Jenkins J."/>
            <person name="Rooney T."/>
            <person name="Rizzo M."/>
            <person name="Walts A."/>
            <person name="Utterback T."/>
            <person name="Fujii C.Y."/>
            <person name="Shea T.P."/>
            <person name="Creasy T.H."/>
            <person name="Haas B."/>
            <person name="Maiti R."/>
            <person name="Wu D."/>
            <person name="Peterson J."/>
            <person name="Van Aken S."/>
            <person name="Pai G."/>
            <person name="Militscher J."/>
            <person name="Sellers P."/>
            <person name="Gill J.E."/>
            <person name="Feldblyum T.V."/>
            <person name="Preuss D."/>
            <person name="Lin X."/>
            <person name="Nierman W.C."/>
            <person name="Salzberg S.L."/>
            <person name="White O."/>
            <person name="Venter J.C."/>
            <person name="Fraser C.M."/>
            <person name="Kaneko T."/>
            <person name="Nakamura Y."/>
            <person name="Sato S."/>
            <person name="Kato T."/>
            <person name="Asamizu E."/>
            <person name="Sasamoto S."/>
            <person name="Kimura T."/>
            <person name="Idesawa K."/>
            <person name="Kawashima K."/>
            <person name="Kishida Y."/>
            <person name="Kiyokawa C."/>
            <person name="Kohara M."/>
            <person name="Matsumoto M."/>
            <person name="Matsuno A."/>
            <person name="Muraki A."/>
            <person name="Nakayama S."/>
            <person name="Nakazaki N."/>
            <person name="Shinpo S."/>
            <person name="Takeuchi C."/>
            <person name="Wada T."/>
            <person name="Watanabe A."/>
            <person name="Yamada M."/>
            <person name="Yasuda M."/>
            <person name="Tabata S."/>
        </authorList>
    </citation>
    <scope>NUCLEOTIDE SEQUENCE [LARGE SCALE GENOMIC DNA]</scope>
    <source>
        <strain>cv. Columbia</strain>
    </source>
</reference>
<dbReference type="AlphaFoldDB" id="Q9M255"/>
<organism evidence="3">
    <name type="scientific">Arabidopsis thaliana</name>
    <name type="common">Mouse-ear cress</name>
    <dbReference type="NCBI Taxonomy" id="3702"/>
    <lineage>
        <taxon>Eukaryota</taxon>
        <taxon>Viridiplantae</taxon>
        <taxon>Streptophyta</taxon>
        <taxon>Embryophyta</taxon>
        <taxon>Tracheophyta</taxon>
        <taxon>Spermatophyta</taxon>
        <taxon>Magnoliopsida</taxon>
        <taxon>eudicotyledons</taxon>
        <taxon>Gunneridae</taxon>
        <taxon>Pentapetalae</taxon>
        <taxon>rosids</taxon>
        <taxon>malvids</taxon>
        <taxon>Brassicales</taxon>
        <taxon>Brassicaceae</taxon>
        <taxon>Camelineae</taxon>
        <taxon>Arabidopsis</taxon>
    </lineage>
</organism>
<evidence type="ECO:0000313" key="3">
    <source>
        <dbReference type="EMBL" id="CAB86477.1"/>
    </source>
</evidence>
<reference evidence="3" key="3">
    <citation type="submission" date="2000-04" db="EMBL/GenBank/DDBJ databases">
        <authorList>
            <person name="EU Arabidopsis sequencing project"/>
        </authorList>
    </citation>
    <scope>NUCLEOTIDE SEQUENCE</scope>
</reference>
<gene>
    <name evidence="3" type="primary">F7M19_70</name>
</gene>
<evidence type="ECO:0000259" key="2">
    <source>
        <dbReference type="Pfam" id="PF09331"/>
    </source>
</evidence>